<sequence length="96" mass="11099">MVAVDVYYVLLPHSTNIVNRILFLTIAFLPFTFDYLVKHVSFPFQARGSFPLVFLSFDFLRWIAIASLVFQLHTRKAQAWGVSTVSFQEGQSWPNQ</sequence>
<evidence type="ECO:0000313" key="2">
    <source>
        <dbReference type="EMBL" id="KAL2654064.1"/>
    </source>
</evidence>
<gene>
    <name evidence="2" type="ORF">R1flu_022192</name>
</gene>
<proteinExistence type="predicted"/>
<feature type="transmembrane region" description="Helical" evidence="1">
    <location>
        <begin position="49"/>
        <end position="70"/>
    </location>
</feature>
<name>A0ABD1ZUL1_9MARC</name>
<protein>
    <submittedName>
        <fullName evidence="2">Uncharacterized protein</fullName>
    </submittedName>
</protein>
<dbReference type="Proteomes" id="UP001605036">
    <property type="component" value="Unassembled WGS sequence"/>
</dbReference>
<feature type="transmembrane region" description="Helical" evidence="1">
    <location>
        <begin position="17"/>
        <end position="37"/>
    </location>
</feature>
<keyword evidence="1" id="KW-1133">Transmembrane helix</keyword>
<reference evidence="2 3" key="1">
    <citation type="submission" date="2024-09" db="EMBL/GenBank/DDBJ databases">
        <title>Chromosome-scale assembly of Riccia fluitans.</title>
        <authorList>
            <person name="Paukszto L."/>
            <person name="Sawicki J."/>
            <person name="Karawczyk K."/>
            <person name="Piernik-Szablinska J."/>
            <person name="Szczecinska M."/>
            <person name="Mazdziarz M."/>
        </authorList>
    </citation>
    <scope>NUCLEOTIDE SEQUENCE [LARGE SCALE GENOMIC DNA]</scope>
    <source>
        <strain evidence="2">Rf_01</strain>
        <tissue evidence="2">Aerial parts of the thallus</tissue>
    </source>
</reference>
<organism evidence="2 3">
    <name type="scientific">Riccia fluitans</name>
    <dbReference type="NCBI Taxonomy" id="41844"/>
    <lineage>
        <taxon>Eukaryota</taxon>
        <taxon>Viridiplantae</taxon>
        <taxon>Streptophyta</taxon>
        <taxon>Embryophyta</taxon>
        <taxon>Marchantiophyta</taxon>
        <taxon>Marchantiopsida</taxon>
        <taxon>Marchantiidae</taxon>
        <taxon>Marchantiales</taxon>
        <taxon>Ricciaceae</taxon>
        <taxon>Riccia</taxon>
    </lineage>
</organism>
<dbReference type="AlphaFoldDB" id="A0ABD1ZUL1"/>
<accession>A0ABD1ZUL1</accession>
<keyword evidence="1" id="KW-0472">Membrane</keyword>
<keyword evidence="3" id="KW-1185">Reference proteome</keyword>
<keyword evidence="1" id="KW-0812">Transmembrane</keyword>
<evidence type="ECO:0000313" key="3">
    <source>
        <dbReference type="Proteomes" id="UP001605036"/>
    </source>
</evidence>
<dbReference type="EMBL" id="JBHFFA010000001">
    <property type="protein sequence ID" value="KAL2654064.1"/>
    <property type="molecule type" value="Genomic_DNA"/>
</dbReference>
<evidence type="ECO:0000256" key="1">
    <source>
        <dbReference type="SAM" id="Phobius"/>
    </source>
</evidence>
<comment type="caution">
    <text evidence="2">The sequence shown here is derived from an EMBL/GenBank/DDBJ whole genome shotgun (WGS) entry which is preliminary data.</text>
</comment>